<dbReference type="KEGG" id="peu:105127565"/>
<name>A0AAJ6UE69_POPEU</name>
<reference evidence="2" key="1">
    <citation type="submission" date="2025-08" db="UniProtKB">
        <authorList>
            <consortium name="RefSeq"/>
        </authorList>
    </citation>
    <scope>IDENTIFICATION</scope>
</reference>
<gene>
    <name evidence="2" type="primary">LOC105127565</name>
</gene>
<keyword evidence="1" id="KW-1185">Reference proteome</keyword>
<dbReference type="GeneID" id="105127565"/>
<evidence type="ECO:0000313" key="2">
    <source>
        <dbReference type="RefSeq" id="XP_011027215.1"/>
    </source>
</evidence>
<accession>A0AAJ6UE69</accession>
<sequence length="132" mass="15406">MSAPKLSSKASRYCAQMGNWNVDEELKQAHKLIKSLVEEIDFKNHKLSMMQSNYEETIAHIRKVVIGLTETINSKDKKLLELEQRYQESSAAVRWLMNEKAMQGEVYGKEIRKLKSTNAKLRNGIEWHKKRL</sequence>
<dbReference type="Proteomes" id="UP000694918">
    <property type="component" value="Unplaced"/>
</dbReference>
<protein>
    <submittedName>
        <fullName evidence="2">Uncharacterized protein LOC105127565</fullName>
    </submittedName>
</protein>
<dbReference type="RefSeq" id="XP_011027215.1">
    <property type="nucleotide sequence ID" value="XM_011028913.1"/>
</dbReference>
<proteinExistence type="predicted"/>
<evidence type="ECO:0000313" key="1">
    <source>
        <dbReference type="Proteomes" id="UP000694918"/>
    </source>
</evidence>
<dbReference type="AlphaFoldDB" id="A0AAJ6UE69"/>
<organism evidence="1 2">
    <name type="scientific">Populus euphratica</name>
    <name type="common">Euphrates poplar</name>
    <dbReference type="NCBI Taxonomy" id="75702"/>
    <lineage>
        <taxon>Eukaryota</taxon>
        <taxon>Viridiplantae</taxon>
        <taxon>Streptophyta</taxon>
        <taxon>Embryophyta</taxon>
        <taxon>Tracheophyta</taxon>
        <taxon>Spermatophyta</taxon>
        <taxon>Magnoliopsida</taxon>
        <taxon>eudicotyledons</taxon>
        <taxon>Gunneridae</taxon>
        <taxon>Pentapetalae</taxon>
        <taxon>rosids</taxon>
        <taxon>fabids</taxon>
        <taxon>Malpighiales</taxon>
        <taxon>Salicaceae</taxon>
        <taxon>Saliceae</taxon>
        <taxon>Populus</taxon>
    </lineage>
</organism>